<dbReference type="SUPFAM" id="SSF90123">
    <property type="entry name" value="ABC transporter transmembrane region"/>
    <property type="match status" value="1"/>
</dbReference>
<dbReference type="SUPFAM" id="SSF52540">
    <property type="entry name" value="P-loop containing nucleoside triphosphate hydrolases"/>
    <property type="match status" value="1"/>
</dbReference>
<dbReference type="PROSITE" id="PS50893">
    <property type="entry name" value="ABC_TRANSPORTER_2"/>
    <property type="match status" value="1"/>
</dbReference>
<feature type="domain" description="ABC transporter" evidence="9">
    <location>
        <begin position="322"/>
        <end position="557"/>
    </location>
</feature>
<dbReference type="EMBL" id="JAXLPB010000002">
    <property type="protein sequence ID" value="MDY8109208.1"/>
    <property type="molecule type" value="Genomic_DNA"/>
</dbReference>
<keyword evidence="6 8" id="KW-0472">Membrane</keyword>
<keyword evidence="12" id="KW-1185">Reference proteome</keyword>
<name>A0ABU5I352_9HYPH</name>
<feature type="domain" description="ABC transmembrane type-1" evidence="10">
    <location>
        <begin position="19"/>
        <end position="291"/>
    </location>
</feature>
<sequence length="595" mass="62782">MMAVSKFLAEKGRSHVRMIAILSIVSNLMILAPSFHMLQVYDRILASQSVPTLVSITLIAMFAIAVYGVSEAVRMRVARRLANVHAVDVSPKLFTSLEHAVSGTDGGKVLRDYAAANGWLASKAFVNFFDLPFILLFAVILYLVHPLVCLLGVVGLVLLVGIGWLNVAATRKTAAASRSADTETSAFALSAVKRGAEIRALGMLPDLAAVWGVKSARSIQAAQNAADKSASLTALSRTVRQAIQIATLGWGAYLVLGGDMSGGMIFMASMVSGKMLQPVEQMIASWDATTRGLAAFAATADLTAAHERLAERPDLPTARGAVELRDVGVRGHGDTILVSDATLKVAPGECVVLGGAAGAGKSLLLGCIAGGHEPASGLVLLDGAPRERWPIRQWGRSVGYAPEEPGFVLGSVAANIGRFEPDGDMREIYRLTQALGLHRALVELPRGYQTPLVDGASLLSASQRHRVSLARAFYGNPKLIVLDEPTARLDARAEGALTNLISDAKKAGCAIVMTTRSPLLLRLADRAYEIAGCRLVERDIRQPSGLRSAPSAKPGQPGPHGAASPHSPALPSRPRAFNPVPAPAPPNDRTASVTR</sequence>
<dbReference type="Gene3D" id="1.20.1560.10">
    <property type="entry name" value="ABC transporter type 1, transmembrane domain"/>
    <property type="match status" value="1"/>
</dbReference>
<dbReference type="SMART" id="SM00382">
    <property type="entry name" value="AAA"/>
    <property type="match status" value="1"/>
</dbReference>
<evidence type="ECO:0000256" key="1">
    <source>
        <dbReference type="ARBA" id="ARBA00004651"/>
    </source>
</evidence>
<dbReference type="Proteomes" id="UP001294412">
    <property type="component" value="Unassembled WGS sequence"/>
</dbReference>
<keyword evidence="2 8" id="KW-0812">Transmembrane</keyword>
<keyword evidence="5 8" id="KW-1133">Transmembrane helix</keyword>
<comment type="caution">
    <text evidence="11">The sequence shown here is derived from an EMBL/GenBank/DDBJ whole genome shotgun (WGS) entry which is preliminary data.</text>
</comment>
<feature type="transmembrane region" description="Helical" evidence="8">
    <location>
        <begin position="150"/>
        <end position="169"/>
    </location>
</feature>
<dbReference type="InterPro" id="IPR027417">
    <property type="entry name" value="P-loop_NTPase"/>
</dbReference>
<feature type="region of interest" description="Disordered" evidence="7">
    <location>
        <begin position="542"/>
        <end position="595"/>
    </location>
</feature>
<evidence type="ECO:0000256" key="7">
    <source>
        <dbReference type="SAM" id="MobiDB-lite"/>
    </source>
</evidence>
<reference evidence="11 12" key="1">
    <citation type="submission" date="2023-12" db="EMBL/GenBank/DDBJ databases">
        <title>Description of Novel Strain Fulvimarina sp. 2208YS6-2-32 isolated from Uroteuthis (Photololigo) edulis.</title>
        <authorList>
            <person name="Park J.-S."/>
        </authorList>
    </citation>
    <scope>NUCLEOTIDE SEQUENCE [LARGE SCALE GENOMIC DNA]</scope>
    <source>
        <strain evidence="11 12">2208YS6-2-32</strain>
    </source>
</reference>
<evidence type="ECO:0000256" key="2">
    <source>
        <dbReference type="ARBA" id="ARBA00022692"/>
    </source>
</evidence>
<comment type="subcellular location">
    <subcellularLocation>
        <location evidence="1">Cell membrane</location>
        <topology evidence="1">Multi-pass membrane protein</topology>
    </subcellularLocation>
</comment>
<evidence type="ECO:0000256" key="4">
    <source>
        <dbReference type="ARBA" id="ARBA00022840"/>
    </source>
</evidence>
<protein>
    <submittedName>
        <fullName evidence="11">ATP-binding cassette domain-containing protein</fullName>
    </submittedName>
</protein>
<accession>A0ABU5I352</accession>
<dbReference type="GO" id="GO:0005524">
    <property type="term" value="F:ATP binding"/>
    <property type="evidence" value="ECO:0007669"/>
    <property type="project" value="UniProtKB-KW"/>
</dbReference>
<dbReference type="Gene3D" id="3.40.50.300">
    <property type="entry name" value="P-loop containing nucleotide triphosphate hydrolases"/>
    <property type="match status" value="1"/>
</dbReference>
<dbReference type="PROSITE" id="PS50929">
    <property type="entry name" value="ABC_TM1F"/>
    <property type="match status" value="1"/>
</dbReference>
<evidence type="ECO:0000259" key="9">
    <source>
        <dbReference type="PROSITE" id="PS50893"/>
    </source>
</evidence>
<organism evidence="11 12">
    <name type="scientific">Fulvimarina uroteuthidis</name>
    <dbReference type="NCBI Taxonomy" id="3098149"/>
    <lineage>
        <taxon>Bacteria</taxon>
        <taxon>Pseudomonadati</taxon>
        <taxon>Pseudomonadota</taxon>
        <taxon>Alphaproteobacteria</taxon>
        <taxon>Hyphomicrobiales</taxon>
        <taxon>Aurantimonadaceae</taxon>
        <taxon>Fulvimarina</taxon>
    </lineage>
</organism>
<evidence type="ECO:0000256" key="3">
    <source>
        <dbReference type="ARBA" id="ARBA00022741"/>
    </source>
</evidence>
<proteinExistence type="predicted"/>
<evidence type="ECO:0000313" key="12">
    <source>
        <dbReference type="Proteomes" id="UP001294412"/>
    </source>
</evidence>
<dbReference type="InterPro" id="IPR011527">
    <property type="entry name" value="ABC1_TM_dom"/>
</dbReference>
<evidence type="ECO:0000256" key="5">
    <source>
        <dbReference type="ARBA" id="ARBA00022989"/>
    </source>
</evidence>
<dbReference type="InterPro" id="IPR003439">
    <property type="entry name" value="ABC_transporter-like_ATP-bd"/>
</dbReference>
<feature type="transmembrane region" description="Helical" evidence="8">
    <location>
        <begin position="20"/>
        <end position="38"/>
    </location>
</feature>
<keyword evidence="3" id="KW-0547">Nucleotide-binding</keyword>
<feature type="transmembrane region" description="Helical" evidence="8">
    <location>
        <begin position="124"/>
        <end position="144"/>
    </location>
</feature>
<evidence type="ECO:0000256" key="8">
    <source>
        <dbReference type="SAM" id="Phobius"/>
    </source>
</evidence>
<gene>
    <name evidence="11" type="ORF">U0C82_08630</name>
</gene>
<evidence type="ECO:0000259" key="10">
    <source>
        <dbReference type="PROSITE" id="PS50929"/>
    </source>
</evidence>
<dbReference type="InterPro" id="IPR003593">
    <property type="entry name" value="AAA+_ATPase"/>
</dbReference>
<dbReference type="InterPro" id="IPR036640">
    <property type="entry name" value="ABC1_TM_sf"/>
</dbReference>
<evidence type="ECO:0000313" key="11">
    <source>
        <dbReference type="EMBL" id="MDY8109208.1"/>
    </source>
</evidence>
<dbReference type="PANTHER" id="PTHR24221:SF654">
    <property type="entry name" value="ATP-BINDING CASSETTE SUB-FAMILY B MEMBER 6"/>
    <property type="match status" value="1"/>
</dbReference>
<keyword evidence="4 11" id="KW-0067">ATP-binding</keyword>
<evidence type="ECO:0000256" key="6">
    <source>
        <dbReference type="ARBA" id="ARBA00023136"/>
    </source>
</evidence>
<dbReference type="Pfam" id="PF00005">
    <property type="entry name" value="ABC_tran"/>
    <property type="match status" value="1"/>
</dbReference>
<dbReference type="PANTHER" id="PTHR24221">
    <property type="entry name" value="ATP-BINDING CASSETTE SUB-FAMILY B"/>
    <property type="match status" value="1"/>
</dbReference>
<dbReference type="RefSeq" id="WP_322186662.1">
    <property type="nucleotide sequence ID" value="NZ_JAXLPB010000002.1"/>
</dbReference>
<dbReference type="InterPro" id="IPR039421">
    <property type="entry name" value="Type_1_exporter"/>
</dbReference>
<feature type="transmembrane region" description="Helical" evidence="8">
    <location>
        <begin position="50"/>
        <end position="70"/>
    </location>
</feature>